<dbReference type="SUPFAM" id="SSF48008">
    <property type="entry name" value="GntR ligand-binding domain-like"/>
    <property type="match status" value="1"/>
</dbReference>
<dbReference type="PROSITE" id="PS50949">
    <property type="entry name" value="HTH_GNTR"/>
    <property type="match status" value="1"/>
</dbReference>
<keyword evidence="6" id="KW-1185">Reference proteome</keyword>
<dbReference type="InterPro" id="IPR036390">
    <property type="entry name" value="WH_DNA-bd_sf"/>
</dbReference>
<dbReference type="InterPro" id="IPR011711">
    <property type="entry name" value="GntR_C"/>
</dbReference>
<dbReference type="PANTHER" id="PTHR43537:SF5">
    <property type="entry name" value="UXU OPERON TRANSCRIPTIONAL REGULATOR"/>
    <property type="match status" value="1"/>
</dbReference>
<evidence type="ECO:0000256" key="2">
    <source>
        <dbReference type="ARBA" id="ARBA00023125"/>
    </source>
</evidence>
<dbReference type="GO" id="GO:0003677">
    <property type="term" value="F:DNA binding"/>
    <property type="evidence" value="ECO:0007669"/>
    <property type="project" value="UniProtKB-KW"/>
</dbReference>
<dbReference type="PRINTS" id="PR00035">
    <property type="entry name" value="HTHGNTR"/>
</dbReference>
<accession>A1WGW4</accession>
<dbReference type="Pfam" id="PF07729">
    <property type="entry name" value="FCD"/>
    <property type="match status" value="1"/>
</dbReference>
<dbReference type="Pfam" id="PF00392">
    <property type="entry name" value="GntR"/>
    <property type="match status" value="1"/>
</dbReference>
<keyword evidence="2" id="KW-0238">DNA-binding</keyword>
<dbReference type="InterPro" id="IPR008920">
    <property type="entry name" value="TF_FadR/GntR_C"/>
</dbReference>
<evidence type="ECO:0000256" key="1">
    <source>
        <dbReference type="ARBA" id="ARBA00023015"/>
    </source>
</evidence>
<reference evidence="6" key="1">
    <citation type="submission" date="2006-12" db="EMBL/GenBank/DDBJ databases">
        <title>Complete sequence of chromosome 1 of Verminephrobacter eiseniae EF01-2.</title>
        <authorList>
            <person name="Copeland A."/>
            <person name="Lucas S."/>
            <person name="Lapidus A."/>
            <person name="Barry K."/>
            <person name="Detter J.C."/>
            <person name="Glavina del Rio T."/>
            <person name="Dalin E."/>
            <person name="Tice H."/>
            <person name="Pitluck S."/>
            <person name="Chertkov O."/>
            <person name="Brettin T."/>
            <person name="Bruce D."/>
            <person name="Han C."/>
            <person name="Tapia R."/>
            <person name="Gilna P."/>
            <person name="Schmutz J."/>
            <person name="Larimer F."/>
            <person name="Land M."/>
            <person name="Hauser L."/>
            <person name="Kyrpides N."/>
            <person name="Kim E."/>
            <person name="Stahl D."/>
            <person name="Richardson P."/>
        </authorList>
    </citation>
    <scope>NUCLEOTIDE SEQUENCE [LARGE SCALE GENOMIC DNA]</scope>
    <source>
        <strain evidence="6">EF01-2</strain>
    </source>
</reference>
<dbReference type="AlphaFoldDB" id="A1WGW4"/>
<dbReference type="STRING" id="391735.Veis_1095"/>
<name>A1WGW4_VEREI</name>
<dbReference type="EMBL" id="CP000542">
    <property type="protein sequence ID" value="ABM56871.1"/>
    <property type="molecule type" value="Genomic_DNA"/>
</dbReference>
<evidence type="ECO:0000313" key="5">
    <source>
        <dbReference type="EMBL" id="ABM56871.1"/>
    </source>
</evidence>
<gene>
    <name evidence="5" type="ordered locus">Veis_1095</name>
</gene>
<keyword evidence="1" id="KW-0805">Transcription regulation</keyword>
<dbReference type="SMART" id="SM00345">
    <property type="entry name" value="HTH_GNTR"/>
    <property type="match status" value="1"/>
</dbReference>
<dbReference type="CDD" id="cd07377">
    <property type="entry name" value="WHTH_GntR"/>
    <property type="match status" value="1"/>
</dbReference>
<dbReference type="SUPFAM" id="SSF46785">
    <property type="entry name" value="Winged helix' DNA-binding domain"/>
    <property type="match status" value="1"/>
</dbReference>
<organism evidence="5 6">
    <name type="scientific">Verminephrobacter eiseniae (strain EF01-2)</name>
    <dbReference type="NCBI Taxonomy" id="391735"/>
    <lineage>
        <taxon>Bacteria</taxon>
        <taxon>Pseudomonadati</taxon>
        <taxon>Pseudomonadota</taxon>
        <taxon>Betaproteobacteria</taxon>
        <taxon>Burkholderiales</taxon>
        <taxon>Comamonadaceae</taxon>
        <taxon>Verminephrobacter</taxon>
    </lineage>
</organism>
<dbReference type="GO" id="GO:0003700">
    <property type="term" value="F:DNA-binding transcription factor activity"/>
    <property type="evidence" value="ECO:0007669"/>
    <property type="project" value="InterPro"/>
</dbReference>
<dbReference type="InterPro" id="IPR017723">
    <property type="entry name" value="Tscrpt_reg_AEP_util-assoc"/>
</dbReference>
<dbReference type="KEGG" id="vei:Veis_1095"/>
<evidence type="ECO:0000313" key="6">
    <source>
        <dbReference type="Proteomes" id="UP000000374"/>
    </source>
</evidence>
<sequence>MQTVDNLRFVRKNGCIQTKTVRRIKSVHQDPMEKPSTLQLIQSHSLTTIIQEEVEKMILRGEISVGGRLNESEMAQRFGISRGPIREAFRGLEESGLVRQEKNRGAFVREISIAEADEIYDLREALEELIGRKLAQRISAEQLAELERQIGHMEKVAASKDATLYHPLNLQFHDTLVSFIGNGKLTAVYRKLTKELLLFRLRSLSAVGGMDVSIEEHREIYQAIAKRDAEKAGAVLRRHSELSRARMHRAMSA</sequence>
<protein>
    <submittedName>
        <fullName evidence="5">Transcriptional regulator, GntR family</fullName>
    </submittedName>
</protein>
<dbReference type="Gene3D" id="1.20.120.530">
    <property type="entry name" value="GntR ligand-binding domain-like"/>
    <property type="match status" value="1"/>
</dbReference>
<dbReference type="HOGENOM" id="CLU_017584_5_1_4"/>
<dbReference type="Gene3D" id="1.10.10.10">
    <property type="entry name" value="Winged helix-like DNA-binding domain superfamily/Winged helix DNA-binding domain"/>
    <property type="match status" value="1"/>
</dbReference>
<dbReference type="PANTHER" id="PTHR43537">
    <property type="entry name" value="TRANSCRIPTIONAL REGULATOR, GNTR FAMILY"/>
    <property type="match status" value="1"/>
</dbReference>
<dbReference type="InterPro" id="IPR036388">
    <property type="entry name" value="WH-like_DNA-bd_sf"/>
</dbReference>
<keyword evidence="3" id="KW-0804">Transcription</keyword>
<dbReference type="NCBIfam" id="TIGR03338">
    <property type="entry name" value="phnR_burk"/>
    <property type="match status" value="1"/>
</dbReference>
<evidence type="ECO:0000256" key="3">
    <source>
        <dbReference type="ARBA" id="ARBA00023163"/>
    </source>
</evidence>
<proteinExistence type="predicted"/>
<feature type="domain" description="HTH gntR-type" evidence="4">
    <location>
        <begin position="44"/>
        <end position="111"/>
    </location>
</feature>
<dbReference type="eggNOG" id="COG1802">
    <property type="taxonomic scope" value="Bacteria"/>
</dbReference>
<dbReference type="SMART" id="SM00895">
    <property type="entry name" value="FCD"/>
    <property type="match status" value="1"/>
</dbReference>
<dbReference type="InterPro" id="IPR000524">
    <property type="entry name" value="Tscrpt_reg_HTH_GntR"/>
</dbReference>
<evidence type="ECO:0000259" key="4">
    <source>
        <dbReference type="PROSITE" id="PS50949"/>
    </source>
</evidence>
<dbReference type="Proteomes" id="UP000000374">
    <property type="component" value="Chromosome"/>
</dbReference>